<name>A0A4S4E265_CAMSN</name>
<accession>A0A4S4E265</accession>
<keyword evidence="2" id="KW-1185">Reference proteome</keyword>
<gene>
    <name evidence="1" type="ORF">TEA_023580</name>
</gene>
<organism evidence="1 2">
    <name type="scientific">Camellia sinensis var. sinensis</name>
    <name type="common">China tea</name>
    <dbReference type="NCBI Taxonomy" id="542762"/>
    <lineage>
        <taxon>Eukaryota</taxon>
        <taxon>Viridiplantae</taxon>
        <taxon>Streptophyta</taxon>
        <taxon>Embryophyta</taxon>
        <taxon>Tracheophyta</taxon>
        <taxon>Spermatophyta</taxon>
        <taxon>Magnoliopsida</taxon>
        <taxon>eudicotyledons</taxon>
        <taxon>Gunneridae</taxon>
        <taxon>Pentapetalae</taxon>
        <taxon>asterids</taxon>
        <taxon>Ericales</taxon>
        <taxon>Theaceae</taxon>
        <taxon>Camellia</taxon>
    </lineage>
</organism>
<protein>
    <submittedName>
        <fullName evidence="1">Uncharacterized protein</fullName>
    </submittedName>
</protein>
<dbReference type="Proteomes" id="UP000306102">
    <property type="component" value="Unassembled WGS sequence"/>
</dbReference>
<evidence type="ECO:0000313" key="1">
    <source>
        <dbReference type="EMBL" id="THG09923.1"/>
    </source>
</evidence>
<evidence type="ECO:0000313" key="2">
    <source>
        <dbReference type="Proteomes" id="UP000306102"/>
    </source>
</evidence>
<comment type="caution">
    <text evidence="1">The sequence shown here is derived from an EMBL/GenBank/DDBJ whole genome shotgun (WGS) entry which is preliminary data.</text>
</comment>
<reference evidence="1 2" key="1">
    <citation type="journal article" date="2018" name="Proc. Natl. Acad. Sci. U.S.A.">
        <title>Draft genome sequence of Camellia sinensis var. sinensis provides insights into the evolution of the tea genome and tea quality.</title>
        <authorList>
            <person name="Wei C."/>
            <person name="Yang H."/>
            <person name="Wang S."/>
            <person name="Zhao J."/>
            <person name="Liu C."/>
            <person name="Gao L."/>
            <person name="Xia E."/>
            <person name="Lu Y."/>
            <person name="Tai Y."/>
            <person name="She G."/>
            <person name="Sun J."/>
            <person name="Cao H."/>
            <person name="Tong W."/>
            <person name="Gao Q."/>
            <person name="Li Y."/>
            <person name="Deng W."/>
            <person name="Jiang X."/>
            <person name="Wang W."/>
            <person name="Chen Q."/>
            <person name="Zhang S."/>
            <person name="Li H."/>
            <person name="Wu J."/>
            <person name="Wang P."/>
            <person name="Li P."/>
            <person name="Shi C."/>
            <person name="Zheng F."/>
            <person name="Jian J."/>
            <person name="Huang B."/>
            <person name="Shan D."/>
            <person name="Shi M."/>
            <person name="Fang C."/>
            <person name="Yue Y."/>
            <person name="Li F."/>
            <person name="Li D."/>
            <person name="Wei S."/>
            <person name="Han B."/>
            <person name="Jiang C."/>
            <person name="Yin Y."/>
            <person name="Xia T."/>
            <person name="Zhang Z."/>
            <person name="Bennetzen J.L."/>
            <person name="Zhao S."/>
            <person name="Wan X."/>
        </authorList>
    </citation>
    <scope>NUCLEOTIDE SEQUENCE [LARGE SCALE GENOMIC DNA]</scope>
    <source>
        <strain evidence="2">cv. Shuchazao</strain>
        <tissue evidence="1">Leaf</tissue>
    </source>
</reference>
<sequence>MDFTNRHCAPPRELLGLTANAILYSIYTPLTLATNTNRDGIWLLLQSIVPGPSLLAWKPTKRERYPLFFLLTQSLSPMFLNLHTPVFSNIDKSSLTQLVNLKNLTQLVEKYDGVEGLASALKTNLEHGINGDDKEDISHDTKLLALTHIKGLPRNVSMVSCRRL</sequence>
<dbReference type="AlphaFoldDB" id="A0A4S4E265"/>
<dbReference type="EMBL" id="SDRB02008131">
    <property type="protein sequence ID" value="THG09923.1"/>
    <property type="molecule type" value="Genomic_DNA"/>
</dbReference>
<proteinExistence type="predicted"/>